<feature type="compositionally biased region" description="Basic and acidic residues" evidence="1">
    <location>
        <begin position="42"/>
        <end position="56"/>
    </location>
</feature>
<reference evidence="2 3" key="1">
    <citation type="submission" date="2016-01" db="EMBL/GenBank/DDBJ databases">
        <authorList>
            <person name="Oliw E.H."/>
        </authorList>
    </citation>
    <scope>NUCLEOTIDE SEQUENCE [LARGE SCALE GENOMIC DNA]</scope>
    <source>
        <strain evidence="2 3">MJR7757A</strain>
    </source>
</reference>
<name>A0A133N889_CLOPF</name>
<sequence length="113" mass="12801">MNFILEFKAIDKAELTSIEITSSELTDEKEIGFKQKDVISEFSIEDNKEDKPLSPDEDKEDEENNEDLENSDDNNKDELPQTGSGVGKEFIFGLGSLSLLAGIRLKSKRFKRK</sequence>
<evidence type="ECO:0000313" key="3">
    <source>
        <dbReference type="Proteomes" id="UP000070646"/>
    </source>
</evidence>
<dbReference type="RefSeq" id="WP_242862221.1">
    <property type="nucleotide sequence ID" value="NZ_KQ956209.1"/>
</dbReference>
<dbReference type="NCBIfam" id="TIGR01167">
    <property type="entry name" value="LPXTG_anchor"/>
    <property type="match status" value="1"/>
</dbReference>
<protein>
    <submittedName>
        <fullName evidence="2">LPXTG-motif protein cell wall anchor domain protein</fullName>
    </submittedName>
</protein>
<dbReference type="Proteomes" id="UP000070646">
    <property type="component" value="Unassembled WGS sequence"/>
</dbReference>
<evidence type="ECO:0000256" key="1">
    <source>
        <dbReference type="SAM" id="MobiDB-lite"/>
    </source>
</evidence>
<organism evidence="2 3">
    <name type="scientific">Clostridium perfringens</name>
    <dbReference type="NCBI Taxonomy" id="1502"/>
    <lineage>
        <taxon>Bacteria</taxon>
        <taxon>Bacillati</taxon>
        <taxon>Bacillota</taxon>
        <taxon>Clostridia</taxon>
        <taxon>Eubacteriales</taxon>
        <taxon>Clostridiaceae</taxon>
        <taxon>Clostridium</taxon>
    </lineage>
</organism>
<dbReference type="PATRIC" id="fig|1502.174.peg.1269"/>
<dbReference type="EMBL" id="LRPU01000064">
    <property type="protein sequence ID" value="KXA12494.1"/>
    <property type="molecule type" value="Genomic_DNA"/>
</dbReference>
<evidence type="ECO:0000313" key="2">
    <source>
        <dbReference type="EMBL" id="KXA12494.1"/>
    </source>
</evidence>
<dbReference type="AlphaFoldDB" id="A0A133N889"/>
<gene>
    <name evidence="2" type="ORF">HMPREF3222_01254</name>
</gene>
<accession>A0A133N889</accession>
<feature type="compositionally biased region" description="Acidic residues" evidence="1">
    <location>
        <begin position="57"/>
        <end position="72"/>
    </location>
</feature>
<proteinExistence type="predicted"/>
<feature type="region of interest" description="Disordered" evidence="1">
    <location>
        <begin position="42"/>
        <end position="82"/>
    </location>
</feature>
<comment type="caution">
    <text evidence="2">The sequence shown here is derived from an EMBL/GenBank/DDBJ whole genome shotgun (WGS) entry which is preliminary data.</text>
</comment>